<feature type="transmembrane region" description="Helical" evidence="12">
    <location>
        <begin position="869"/>
        <end position="892"/>
    </location>
</feature>
<dbReference type="Pfam" id="PF00560">
    <property type="entry name" value="LRR_1"/>
    <property type="match status" value="2"/>
</dbReference>
<dbReference type="PANTHER" id="PTHR48063">
    <property type="entry name" value="LRR RECEPTOR-LIKE KINASE"/>
    <property type="match status" value="1"/>
</dbReference>
<keyword evidence="8 12" id="KW-1133">Transmembrane helix</keyword>
<dbReference type="SMART" id="SM00369">
    <property type="entry name" value="LRR_TYP"/>
    <property type="match status" value="8"/>
</dbReference>
<dbReference type="Gene3D" id="3.80.10.10">
    <property type="entry name" value="Ribonuclease Inhibitor"/>
    <property type="match status" value="5"/>
</dbReference>
<dbReference type="Pfam" id="PF08263">
    <property type="entry name" value="LRRNT_2"/>
    <property type="match status" value="1"/>
</dbReference>
<feature type="domain" description="Leucine-rich repeat-containing N-terminal plant-type" evidence="14">
    <location>
        <begin position="39"/>
        <end position="75"/>
    </location>
</feature>
<comment type="subcellular location">
    <subcellularLocation>
        <location evidence="1">Cell membrane</location>
        <topology evidence="1">Single-pass type I membrane protein</topology>
    </subcellularLocation>
</comment>
<name>A0ABD3JSW8_EUCGL</name>
<dbReference type="Pfam" id="PF13855">
    <property type="entry name" value="LRR_8"/>
    <property type="match status" value="2"/>
</dbReference>
<dbReference type="SMART" id="SM00365">
    <property type="entry name" value="LRR_SD22"/>
    <property type="match status" value="8"/>
</dbReference>
<dbReference type="FunFam" id="3.80.10.10:FF:000095">
    <property type="entry name" value="LRR receptor-like serine/threonine-protein kinase GSO1"/>
    <property type="match status" value="2"/>
</dbReference>
<organism evidence="16 17">
    <name type="scientific">Eucalyptus globulus</name>
    <name type="common">Tasmanian blue gum</name>
    <dbReference type="NCBI Taxonomy" id="34317"/>
    <lineage>
        <taxon>Eukaryota</taxon>
        <taxon>Viridiplantae</taxon>
        <taxon>Streptophyta</taxon>
        <taxon>Embryophyta</taxon>
        <taxon>Tracheophyta</taxon>
        <taxon>Spermatophyta</taxon>
        <taxon>Magnoliopsida</taxon>
        <taxon>eudicotyledons</taxon>
        <taxon>Gunneridae</taxon>
        <taxon>Pentapetalae</taxon>
        <taxon>rosids</taxon>
        <taxon>malvids</taxon>
        <taxon>Myrtales</taxon>
        <taxon>Myrtaceae</taxon>
        <taxon>Myrtoideae</taxon>
        <taxon>Eucalypteae</taxon>
        <taxon>Eucalyptus</taxon>
    </lineage>
</organism>
<keyword evidence="10" id="KW-0675">Receptor</keyword>
<accession>A0ABD3JSW8</accession>
<evidence type="ECO:0000256" key="13">
    <source>
        <dbReference type="SAM" id="SignalP"/>
    </source>
</evidence>
<comment type="similarity">
    <text evidence="2">Belongs to the RLP family.</text>
</comment>
<evidence type="ECO:0000256" key="4">
    <source>
        <dbReference type="ARBA" id="ARBA00022614"/>
    </source>
</evidence>
<evidence type="ECO:0000256" key="11">
    <source>
        <dbReference type="ARBA" id="ARBA00023180"/>
    </source>
</evidence>
<keyword evidence="9 12" id="KW-0472">Membrane</keyword>
<evidence type="ECO:0000256" key="2">
    <source>
        <dbReference type="ARBA" id="ARBA00009592"/>
    </source>
</evidence>
<evidence type="ECO:0000256" key="7">
    <source>
        <dbReference type="ARBA" id="ARBA00022737"/>
    </source>
</evidence>
<evidence type="ECO:0000259" key="15">
    <source>
        <dbReference type="Pfam" id="PF23598"/>
    </source>
</evidence>
<reference evidence="16 17" key="1">
    <citation type="submission" date="2024-11" db="EMBL/GenBank/DDBJ databases">
        <title>Chromosome-level genome assembly of Eucalyptus globulus Labill. provides insights into its genome evolution.</title>
        <authorList>
            <person name="Li X."/>
        </authorList>
    </citation>
    <scope>NUCLEOTIDE SEQUENCE [LARGE SCALE GENOMIC DNA]</scope>
    <source>
        <strain evidence="16">CL2024</strain>
        <tissue evidence="16">Fresh tender leaves</tissue>
    </source>
</reference>
<dbReference type="PROSITE" id="PS51450">
    <property type="entry name" value="LRR"/>
    <property type="match status" value="2"/>
</dbReference>
<gene>
    <name evidence="16" type="ORF">ACJRO7_027945</name>
</gene>
<protein>
    <recommendedName>
        <fullName evidence="18">Leucine-rich repeat-containing N-terminal plant-type domain-containing protein</fullName>
    </recommendedName>
</protein>
<dbReference type="Pfam" id="PF13516">
    <property type="entry name" value="LRR_6"/>
    <property type="match status" value="1"/>
</dbReference>
<dbReference type="InterPro" id="IPR001611">
    <property type="entry name" value="Leu-rich_rpt"/>
</dbReference>
<evidence type="ECO:0000313" key="16">
    <source>
        <dbReference type="EMBL" id="KAL3730999.1"/>
    </source>
</evidence>
<feature type="signal peptide" evidence="13">
    <location>
        <begin position="1"/>
        <end position="28"/>
    </location>
</feature>
<dbReference type="InterPro" id="IPR013210">
    <property type="entry name" value="LRR_N_plant-typ"/>
</dbReference>
<evidence type="ECO:0000313" key="17">
    <source>
        <dbReference type="Proteomes" id="UP001634007"/>
    </source>
</evidence>
<evidence type="ECO:0008006" key="18">
    <source>
        <dbReference type="Google" id="ProtNLM"/>
    </source>
</evidence>
<evidence type="ECO:0000256" key="12">
    <source>
        <dbReference type="SAM" id="Phobius"/>
    </source>
</evidence>
<dbReference type="InterPro" id="IPR032675">
    <property type="entry name" value="LRR_dom_sf"/>
</dbReference>
<feature type="domain" description="Disease resistance R13L4/SHOC-2-like LRR" evidence="15">
    <location>
        <begin position="308"/>
        <end position="542"/>
    </location>
</feature>
<dbReference type="Pfam" id="PF23598">
    <property type="entry name" value="LRR_14"/>
    <property type="match status" value="1"/>
</dbReference>
<keyword evidence="3" id="KW-1003">Cell membrane</keyword>
<sequence>MAPHIYTSFVSTLLFALFVIQTLKFSHSKAFTNVSCIGAEREALLKFKQDLIDPSRRLWSWTGEDCCEWQGVECSKKTGHVSKLDLRNPCGGLECSLGGKTHLALNKLKHLKYLDLSFNNFSNQKFPKSLASLQKLEYLNLSSVGFYGQISNEVSNLSSLRYLDVSNLWRWPSITIENLQWLSTFSNLKYLDMSYVRLLNPKDWLSPISMLSSLEFLILRGCYLEYALGSLPVNFTSLRFLDLSYNFMNSSIPPWFQNLTKLEYLDLSFNHLQGIFPTAILTNSQSFRYLDVVNNGLEGELLKNMSILCNLQILRLRSNKFSGRISNNEDSALICGRSNLKIIDVSGNNFSGQLPNQFGNFKDLEFLDFSWNSISGSIPTIVGQLSSLRKLCLSSNKLSGNLPESIGQLFNLEEMDIHNNQLEGVVNELHFANLTSLTVLYFYLNKLVLNISASWVPSFQLQKIFMSGCKVGPRFPNWLRTQGNISILDMSNASISDEVPYWLPNILSNIEQLYLSSNMLRGNISRIMGKKIQLLRLVSLSRNNLTGGIPNSLCMSDELHFLDLSKNQLSGRLPQYNKLNGQIPYSLCHLERLGVLSLHENDLNGVLPKCLLKLELVYLDLSNNQFTGRIPSFGQHSQSFEIIDLERNYFTGDIPLQLCHLDNLRYLSLAHNNLFGGIPHCFNNFSLMWANSKFTPNGRFPLGFSIMVDIKGTSREFTTTLRYLFSMDLSSNALDGQIPEGLTWLAQLENLNLSHNKLIGVIPTNIGNLRKLESLDLSNNKLSGGIPPSISNLDSLGRLDLSFNNLSGRVPSGNHLTTLYDQFFYRANDGLCGAPLLKVCPREEHNDKGKQDGHNTVKDESNEGDSIVVWLYSGFGPGFIVAILGFYCILHLKPSWRISYFQAVDRIIVKLSILRMITMFWFKRVFQFQLRKYGVI</sequence>
<dbReference type="InterPro" id="IPR003591">
    <property type="entry name" value="Leu-rich_rpt_typical-subtyp"/>
</dbReference>
<keyword evidence="7" id="KW-0677">Repeat</keyword>
<comment type="caution">
    <text evidence="16">The sequence shown here is derived from an EMBL/GenBank/DDBJ whole genome shotgun (WGS) entry which is preliminary data.</text>
</comment>
<keyword evidence="17" id="KW-1185">Reference proteome</keyword>
<evidence type="ECO:0000256" key="10">
    <source>
        <dbReference type="ARBA" id="ARBA00023170"/>
    </source>
</evidence>
<dbReference type="AlphaFoldDB" id="A0ABD3JSW8"/>
<evidence type="ECO:0000256" key="3">
    <source>
        <dbReference type="ARBA" id="ARBA00022475"/>
    </source>
</evidence>
<dbReference type="SUPFAM" id="SSF52058">
    <property type="entry name" value="L domain-like"/>
    <property type="match status" value="2"/>
</dbReference>
<dbReference type="PANTHER" id="PTHR48063:SF112">
    <property type="entry name" value="RECEPTOR LIKE PROTEIN 30-LIKE"/>
    <property type="match status" value="1"/>
</dbReference>
<dbReference type="SUPFAM" id="SSF52047">
    <property type="entry name" value="RNI-like"/>
    <property type="match status" value="1"/>
</dbReference>
<dbReference type="InterPro" id="IPR046956">
    <property type="entry name" value="RLP23-like"/>
</dbReference>
<keyword evidence="6 13" id="KW-0732">Signal</keyword>
<evidence type="ECO:0000256" key="9">
    <source>
        <dbReference type="ARBA" id="ARBA00023136"/>
    </source>
</evidence>
<dbReference type="PRINTS" id="PR00019">
    <property type="entry name" value="LEURICHRPT"/>
</dbReference>
<keyword evidence="11" id="KW-0325">Glycoprotein</keyword>
<evidence type="ECO:0000256" key="6">
    <source>
        <dbReference type="ARBA" id="ARBA00022729"/>
    </source>
</evidence>
<evidence type="ECO:0000259" key="14">
    <source>
        <dbReference type="Pfam" id="PF08263"/>
    </source>
</evidence>
<evidence type="ECO:0000256" key="8">
    <source>
        <dbReference type="ARBA" id="ARBA00022989"/>
    </source>
</evidence>
<proteinExistence type="inferred from homology"/>
<dbReference type="GO" id="GO:0005886">
    <property type="term" value="C:plasma membrane"/>
    <property type="evidence" value="ECO:0007669"/>
    <property type="project" value="UniProtKB-SubCell"/>
</dbReference>
<dbReference type="InterPro" id="IPR055414">
    <property type="entry name" value="LRR_R13L4/SHOC2-like"/>
</dbReference>
<dbReference type="EMBL" id="JBJKBG010000007">
    <property type="protein sequence ID" value="KAL3730999.1"/>
    <property type="molecule type" value="Genomic_DNA"/>
</dbReference>
<keyword evidence="5 12" id="KW-0812">Transmembrane</keyword>
<dbReference type="Proteomes" id="UP001634007">
    <property type="component" value="Unassembled WGS sequence"/>
</dbReference>
<feature type="chain" id="PRO_5044748206" description="Leucine-rich repeat-containing N-terminal plant-type domain-containing protein" evidence="13">
    <location>
        <begin position="29"/>
        <end position="936"/>
    </location>
</feature>
<evidence type="ECO:0000256" key="5">
    <source>
        <dbReference type="ARBA" id="ARBA00022692"/>
    </source>
</evidence>
<evidence type="ECO:0000256" key="1">
    <source>
        <dbReference type="ARBA" id="ARBA00004251"/>
    </source>
</evidence>
<keyword evidence="4" id="KW-0433">Leucine-rich repeat</keyword>